<proteinExistence type="predicted"/>
<keyword evidence="3" id="KW-1003">Cell membrane</keyword>
<protein>
    <submittedName>
        <fullName evidence="12">ABC transporter ATP-binding protein</fullName>
    </submittedName>
</protein>
<dbReference type="Pfam" id="PF00005">
    <property type="entry name" value="ABC_tran"/>
    <property type="match status" value="1"/>
</dbReference>
<keyword evidence="13" id="KW-1185">Reference proteome</keyword>
<feature type="domain" description="ABC transmembrane type-1" evidence="11">
    <location>
        <begin position="18"/>
        <end position="295"/>
    </location>
</feature>
<feature type="transmembrane region" description="Helical" evidence="9">
    <location>
        <begin position="234"/>
        <end position="257"/>
    </location>
</feature>
<dbReference type="CDD" id="cd18551">
    <property type="entry name" value="ABC_6TM_LmrA_like"/>
    <property type="match status" value="1"/>
</dbReference>
<keyword evidence="6 12" id="KW-0067">ATP-binding</keyword>
<dbReference type="EMBL" id="VCHX02000086">
    <property type="protein sequence ID" value="TPQ22363.1"/>
    <property type="molecule type" value="Genomic_DNA"/>
</dbReference>
<dbReference type="GO" id="GO:0005524">
    <property type="term" value="F:ATP binding"/>
    <property type="evidence" value="ECO:0007669"/>
    <property type="project" value="UniProtKB-KW"/>
</dbReference>
<feature type="transmembrane region" description="Helical" evidence="9">
    <location>
        <begin position="150"/>
        <end position="170"/>
    </location>
</feature>
<keyword evidence="2" id="KW-0813">Transport</keyword>
<accession>A0A505DCP2</accession>
<sequence>MRILWSFARPHRRALVRALLLALMGSALGLATPMVTKWVLDALGGSSSLSRPVGGLLVLLVVGSAVSYRQWTLLGSLGERVVLEARESMVRRFLRATVPAVTRRPTGELVTRVTSDTVLLREAATGALVGLLNGTVMLLGTLVLMGVLDVVLLGTTLAAVVLIGVLFAVLMPGIATAQRQAQEHIGQLGGVLEGTLRAIRTVKVSRAEDRTAERIVADARASAEYGVRAVRREALAWTIAGSSIQLAIIAILGVGAWRVGEGHLEVSSLIAFLLYAFGLMEPIGELSQNVTALQGGIAAAERIRQTDDLQTEDIARPARPARPVGSAVPADRDDAPVLELREVTAAYGPDAEPAVQGIELAVPRRGHTAIVGPSGAGKTTLFSLILRFLEPTKGELLVDGRPYRDHTHDEIRARLAYVEQDTPIVPGTIRDNLLLSRPDATDEELRRVLRDVRLAEKVDALDDGLDTSLSTTTVSGGERQRIALARALLRTPDVLLLDEATAQLDGLTEAAVQDCVRSRAGTGAVVTIAHRLSTVIDADTIVVMEAGRIRTRGSHEELLATDALYRELVEALRIAGDTAVDTAADIAADTAPDPEAVSGTPVRG</sequence>
<dbReference type="GO" id="GO:0016887">
    <property type="term" value="F:ATP hydrolysis activity"/>
    <property type="evidence" value="ECO:0007669"/>
    <property type="project" value="InterPro"/>
</dbReference>
<evidence type="ECO:0000256" key="2">
    <source>
        <dbReference type="ARBA" id="ARBA00022448"/>
    </source>
</evidence>
<keyword evidence="7 9" id="KW-1133">Transmembrane helix</keyword>
<gene>
    <name evidence="12" type="ORF">FGD71_010055</name>
</gene>
<evidence type="ECO:0000313" key="13">
    <source>
        <dbReference type="Proteomes" id="UP000317378"/>
    </source>
</evidence>
<dbReference type="InterPro" id="IPR003439">
    <property type="entry name" value="ABC_transporter-like_ATP-bd"/>
</dbReference>
<feature type="domain" description="ABC transporter" evidence="10">
    <location>
        <begin position="338"/>
        <end position="571"/>
    </location>
</feature>
<evidence type="ECO:0000256" key="5">
    <source>
        <dbReference type="ARBA" id="ARBA00022741"/>
    </source>
</evidence>
<dbReference type="Gene3D" id="1.20.1560.10">
    <property type="entry name" value="ABC transporter type 1, transmembrane domain"/>
    <property type="match status" value="1"/>
</dbReference>
<evidence type="ECO:0000256" key="7">
    <source>
        <dbReference type="ARBA" id="ARBA00022989"/>
    </source>
</evidence>
<dbReference type="PROSITE" id="PS00211">
    <property type="entry name" value="ABC_TRANSPORTER_1"/>
    <property type="match status" value="1"/>
</dbReference>
<evidence type="ECO:0000256" key="6">
    <source>
        <dbReference type="ARBA" id="ARBA00022840"/>
    </source>
</evidence>
<dbReference type="SUPFAM" id="SSF90123">
    <property type="entry name" value="ABC transporter transmembrane region"/>
    <property type="match status" value="1"/>
</dbReference>
<reference evidence="12 13" key="1">
    <citation type="submission" date="2019-06" db="EMBL/GenBank/DDBJ databases">
        <title>Streptomyces sporangiiformans sp. nov., a novel actinomycete isolated from soil in Mount Song.</title>
        <authorList>
            <person name="Han L."/>
        </authorList>
    </citation>
    <scope>NUCLEOTIDE SEQUENCE [LARGE SCALE GENOMIC DNA]</scope>
    <source>
        <strain evidence="12 13">NEAU-SSA 1</strain>
    </source>
</reference>
<dbReference type="OrthoDB" id="9806127at2"/>
<dbReference type="SUPFAM" id="SSF52540">
    <property type="entry name" value="P-loop containing nucleoside triphosphate hydrolases"/>
    <property type="match status" value="1"/>
</dbReference>
<feature type="transmembrane region" description="Helical" evidence="9">
    <location>
        <begin position="123"/>
        <end position="144"/>
    </location>
</feature>
<dbReference type="AlphaFoldDB" id="A0A505DCP2"/>
<dbReference type="SMART" id="SM00382">
    <property type="entry name" value="AAA"/>
    <property type="match status" value="1"/>
</dbReference>
<evidence type="ECO:0000313" key="12">
    <source>
        <dbReference type="EMBL" id="TPQ22363.1"/>
    </source>
</evidence>
<dbReference type="GO" id="GO:0015421">
    <property type="term" value="F:ABC-type oligopeptide transporter activity"/>
    <property type="evidence" value="ECO:0007669"/>
    <property type="project" value="TreeGrafter"/>
</dbReference>
<dbReference type="InterPro" id="IPR027417">
    <property type="entry name" value="P-loop_NTPase"/>
</dbReference>
<dbReference type="InterPro" id="IPR036640">
    <property type="entry name" value="ABC1_TM_sf"/>
</dbReference>
<dbReference type="Gene3D" id="3.40.50.300">
    <property type="entry name" value="P-loop containing nucleotide triphosphate hydrolases"/>
    <property type="match status" value="1"/>
</dbReference>
<dbReference type="InterPro" id="IPR039421">
    <property type="entry name" value="Type_1_exporter"/>
</dbReference>
<dbReference type="InterPro" id="IPR017871">
    <property type="entry name" value="ABC_transporter-like_CS"/>
</dbReference>
<dbReference type="Proteomes" id="UP000317378">
    <property type="component" value="Unassembled WGS sequence"/>
</dbReference>
<comment type="caution">
    <text evidence="12">The sequence shown here is derived from an EMBL/GenBank/DDBJ whole genome shotgun (WGS) entry which is preliminary data.</text>
</comment>
<evidence type="ECO:0000256" key="8">
    <source>
        <dbReference type="ARBA" id="ARBA00023136"/>
    </source>
</evidence>
<organism evidence="12 13">
    <name type="scientific">Streptomyces sporangiiformans</name>
    <dbReference type="NCBI Taxonomy" id="2315329"/>
    <lineage>
        <taxon>Bacteria</taxon>
        <taxon>Bacillati</taxon>
        <taxon>Actinomycetota</taxon>
        <taxon>Actinomycetes</taxon>
        <taxon>Kitasatosporales</taxon>
        <taxon>Streptomycetaceae</taxon>
        <taxon>Streptomyces</taxon>
    </lineage>
</organism>
<dbReference type="GO" id="GO:0005886">
    <property type="term" value="C:plasma membrane"/>
    <property type="evidence" value="ECO:0007669"/>
    <property type="project" value="UniProtKB-SubCell"/>
</dbReference>
<keyword evidence="8 9" id="KW-0472">Membrane</keyword>
<dbReference type="Pfam" id="PF00664">
    <property type="entry name" value="ABC_membrane"/>
    <property type="match status" value="1"/>
</dbReference>
<evidence type="ECO:0000256" key="1">
    <source>
        <dbReference type="ARBA" id="ARBA00004651"/>
    </source>
</evidence>
<dbReference type="PROSITE" id="PS50893">
    <property type="entry name" value="ABC_TRANSPORTER_2"/>
    <property type="match status" value="1"/>
</dbReference>
<evidence type="ECO:0000259" key="10">
    <source>
        <dbReference type="PROSITE" id="PS50893"/>
    </source>
</evidence>
<dbReference type="InterPro" id="IPR003593">
    <property type="entry name" value="AAA+_ATPase"/>
</dbReference>
<feature type="transmembrane region" description="Helical" evidence="9">
    <location>
        <begin position="53"/>
        <end position="71"/>
    </location>
</feature>
<comment type="subcellular location">
    <subcellularLocation>
        <location evidence="1">Cell membrane</location>
        <topology evidence="1">Multi-pass membrane protein</topology>
    </subcellularLocation>
</comment>
<dbReference type="PANTHER" id="PTHR43394:SF1">
    <property type="entry name" value="ATP-BINDING CASSETTE SUB-FAMILY B MEMBER 10, MITOCHONDRIAL"/>
    <property type="match status" value="1"/>
</dbReference>
<dbReference type="PROSITE" id="PS50929">
    <property type="entry name" value="ABC_TM1F"/>
    <property type="match status" value="1"/>
</dbReference>
<name>A0A505DCP2_9ACTN</name>
<evidence type="ECO:0000256" key="4">
    <source>
        <dbReference type="ARBA" id="ARBA00022692"/>
    </source>
</evidence>
<keyword evidence="5" id="KW-0547">Nucleotide-binding</keyword>
<evidence type="ECO:0000259" key="11">
    <source>
        <dbReference type="PROSITE" id="PS50929"/>
    </source>
</evidence>
<evidence type="ECO:0000256" key="3">
    <source>
        <dbReference type="ARBA" id="ARBA00022475"/>
    </source>
</evidence>
<dbReference type="FunFam" id="3.40.50.300:FF:000854">
    <property type="entry name" value="Multidrug ABC transporter ATP-binding protein"/>
    <property type="match status" value="1"/>
</dbReference>
<evidence type="ECO:0000256" key="9">
    <source>
        <dbReference type="SAM" id="Phobius"/>
    </source>
</evidence>
<dbReference type="InterPro" id="IPR011527">
    <property type="entry name" value="ABC1_TM_dom"/>
</dbReference>
<dbReference type="PANTHER" id="PTHR43394">
    <property type="entry name" value="ATP-DEPENDENT PERMEASE MDL1, MITOCHONDRIAL"/>
    <property type="match status" value="1"/>
</dbReference>
<keyword evidence="4 9" id="KW-0812">Transmembrane</keyword>